<evidence type="ECO:0000313" key="2">
    <source>
        <dbReference type="Proteomes" id="UP000236569"/>
    </source>
</evidence>
<proteinExistence type="predicted"/>
<reference evidence="2" key="1">
    <citation type="submission" date="2018-01" db="EMBL/GenBank/DDBJ databases">
        <title>Draft Genome Sequence of the Radioresistant Bacterium Deinococcus aerius TR0125, Isolated from the Higher Atmosphere above Japan.</title>
        <authorList>
            <person name="Satoh K."/>
            <person name="Arai H."/>
            <person name="Sanzen T."/>
            <person name="Kawaguchi Y."/>
            <person name="Hayashi H."/>
            <person name="Yokobori S."/>
            <person name="Yamagishi A."/>
            <person name="Oono Y."/>
            <person name="Narumi I."/>
        </authorList>
    </citation>
    <scope>NUCLEOTIDE SEQUENCE [LARGE SCALE GENOMIC DNA]</scope>
    <source>
        <strain evidence="2">TR0125</strain>
    </source>
</reference>
<dbReference type="EMBL" id="BFAG01000002">
    <property type="protein sequence ID" value="GBF04785.1"/>
    <property type="molecule type" value="Genomic_DNA"/>
</dbReference>
<accession>A0A2I9DW60</accession>
<dbReference type="OrthoDB" id="9879933at2"/>
<gene>
    <name evidence="1" type="ORF">DAERI_020382</name>
</gene>
<comment type="caution">
    <text evidence="1">The sequence shown here is derived from an EMBL/GenBank/DDBJ whole genome shotgun (WGS) entry which is preliminary data.</text>
</comment>
<dbReference type="AlphaFoldDB" id="A0A2I9DW60"/>
<organism evidence="1 2">
    <name type="scientific">Deinococcus aerius</name>
    <dbReference type="NCBI Taxonomy" id="200253"/>
    <lineage>
        <taxon>Bacteria</taxon>
        <taxon>Thermotogati</taxon>
        <taxon>Deinococcota</taxon>
        <taxon>Deinococci</taxon>
        <taxon>Deinococcales</taxon>
        <taxon>Deinococcaceae</taxon>
        <taxon>Deinococcus</taxon>
    </lineage>
</organism>
<sequence>MLIDTMKRDARRGLGYDWHKEDGLLHLYELLHGTGVSPLELQAQFEATFQERLFEARLCTLSRSTYERLRGLPLPDGLLTLTCPAVWFELPDQLPGQEAWGGALLFFVRPGESLFGVPLRQGLAFLLVFDAHDNFRATYIFLEGEGVSPRMIHPMQASEQAVLLGLPRERVEQLTRESLTLLPALLQLLLERGVARLSGRTS</sequence>
<keyword evidence="2" id="KW-1185">Reference proteome</keyword>
<evidence type="ECO:0000313" key="1">
    <source>
        <dbReference type="EMBL" id="GBF04785.1"/>
    </source>
</evidence>
<name>A0A2I9DW60_9DEIO</name>
<dbReference type="Proteomes" id="UP000236569">
    <property type="component" value="Unassembled WGS sequence"/>
</dbReference>
<protein>
    <submittedName>
        <fullName evidence="1">Uncharacterized protein</fullName>
    </submittedName>
</protein>
<dbReference type="RefSeq" id="WP_103128247.1">
    <property type="nucleotide sequence ID" value="NZ_BFAG01000002.1"/>
</dbReference>